<keyword evidence="3" id="KW-1185">Reference proteome</keyword>
<comment type="caution">
    <text evidence="2">The sequence shown here is derived from an EMBL/GenBank/DDBJ whole genome shotgun (WGS) entry which is preliminary data.</text>
</comment>
<accession>A0ABS6XRQ8</accession>
<dbReference type="RefSeq" id="WP_219315891.1">
    <property type="nucleotide sequence ID" value="NZ_JAHWYN010000002.1"/>
</dbReference>
<feature type="domain" description="TIR" evidence="1">
    <location>
        <begin position="41"/>
        <end position="136"/>
    </location>
</feature>
<reference evidence="2 3" key="1">
    <citation type="submission" date="2021-07" db="EMBL/GenBank/DDBJ databases">
        <title>Flavobacterium sp. nov. isolated from sediment on the Taihu Lake.</title>
        <authorList>
            <person name="Qu J.-H."/>
        </authorList>
    </citation>
    <scope>NUCLEOTIDE SEQUENCE [LARGE SCALE GENOMIC DNA]</scope>
    <source>
        <strain evidence="2 3">NAS39</strain>
    </source>
</reference>
<evidence type="ECO:0000313" key="2">
    <source>
        <dbReference type="EMBL" id="MBW4359353.1"/>
    </source>
</evidence>
<gene>
    <name evidence="2" type="ORF">KZH69_02535</name>
</gene>
<dbReference type="Pfam" id="PF13676">
    <property type="entry name" value="TIR_2"/>
    <property type="match status" value="1"/>
</dbReference>
<evidence type="ECO:0000259" key="1">
    <source>
        <dbReference type="Pfam" id="PF13676"/>
    </source>
</evidence>
<name>A0ABS6XRQ8_9FLAO</name>
<protein>
    <submittedName>
        <fullName evidence="2">Toll/interleukin-1 receptor domain-containing protein</fullName>
    </submittedName>
</protein>
<organism evidence="2 3">
    <name type="scientific">Flavobacterium taihuense</name>
    <dbReference type="NCBI Taxonomy" id="2857508"/>
    <lineage>
        <taxon>Bacteria</taxon>
        <taxon>Pseudomonadati</taxon>
        <taxon>Bacteroidota</taxon>
        <taxon>Flavobacteriia</taxon>
        <taxon>Flavobacteriales</taxon>
        <taxon>Flavobacteriaceae</taxon>
        <taxon>Flavobacterium</taxon>
    </lineage>
</organism>
<keyword evidence="2" id="KW-0675">Receptor</keyword>
<dbReference type="Proteomes" id="UP000812031">
    <property type="component" value="Unassembled WGS sequence"/>
</dbReference>
<dbReference type="EMBL" id="JAHWYN010000002">
    <property type="protein sequence ID" value="MBW4359353.1"/>
    <property type="molecule type" value="Genomic_DNA"/>
</dbReference>
<dbReference type="InterPro" id="IPR000157">
    <property type="entry name" value="TIR_dom"/>
</dbReference>
<sequence>MSFFTEQEFRNIANQKAGFRGLSGTVNETRMFSASSSSTSVFLSHAHQDKEKIEQAKLFFENLGIQIYVDWADQTMPERTSGVTAQNIKKQIITKNDKFILLATNNAVVSKWCNWEIGIADPFKLPNKKMALLPLADNRGNWQGNEYLQIYPRIEKNPTKSGGEGYFVWYPDGSYDNLATWLNR</sequence>
<proteinExistence type="predicted"/>
<evidence type="ECO:0000313" key="3">
    <source>
        <dbReference type="Proteomes" id="UP000812031"/>
    </source>
</evidence>